<protein>
    <recommendedName>
        <fullName evidence="4">Corrinoid adenosyltransferase</fullName>
        <ecNumber evidence="4">2.5.1.17</ecNumber>
    </recommendedName>
    <alternativeName>
        <fullName evidence="4">Cob(II)alamin adenosyltransferase</fullName>
    </alternativeName>
    <alternativeName>
        <fullName evidence="4">Cob(II)yrinic acid a,c-diamide adenosyltransferase</fullName>
    </alternativeName>
    <alternativeName>
        <fullName evidence="4">Cobinamide/cobalamin adenosyltransferase</fullName>
    </alternativeName>
</protein>
<evidence type="ECO:0000256" key="1">
    <source>
        <dbReference type="ARBA" id="ARBA00022679"/>
    </source>
</evidence>
<dbReference type="InterPro" id="IPR029499">
    <property type="entry name" value="PduO-typ"/>
</dbReference>
<evidence type="ECO:0000313" key="7">
    <source>
        <dbReference type="EMBL" id="OGF74463.1"/>
    </source>
</evidence>
<name>A0A1F5WFQ3_9BACT</name>
<dbReference type="STRING" id="1798338.A3J56_00795"/>
<gene>
    <name evidence="7" type="ORF">A3J56_00795</name>
</gene>
<sequence length="184" mass="20553">MSIYYTGKGDDGKSHVGKKQYPKTDPEFSALGDLDELNSLLGIIKNLVRGDISEILEQIQQDLFIIQAHVGAFWFEKQYQSPGFSHEKVRALEARIAQFENNLLAGGPPLKKFVVPGANEFSAWFDYARAVSRRAERSILTHHAKHPLNPAILSYCNRLSGLLFVIARAAAPQSDIPESNPLYK</sequence>
<dbReference type="NCBIfam" id="TIGR00636">
    <property type="entry name" value="PduO_Nterm"/>
    <property type="match status" value="1"/>
</dbReference>
<keyword evidence="2 4" id="KW-0547">Nucleotide-binding</keyword>
<organism evidence="7 8">
    <name type="scientific">Candidatus Giovannonibacteria bacterium RIFCSPHIGHO2_02_FULL_46_20</name>
    <dbReference type="NCBI Taxonomy" id="1798338"/>
    <lineage>
        <taxon>Bacteria</taxon>
        <taxon>Candidatus Giovannoniibacteriota</taxon>
    </lineage>
</organism>
<dbReference type="InterPro" id="IPR036451">
    <property type="entry name" value="CblAdoTrfase-like_sf"/>
</dbReference>
<dbReference type="SUPFAM" id="SSF89028">
    <property type="entry name" value="Cobalamin adenosyltransferase-like"/>
    <property type="match status" value="1"/>
</dbReference>
<dbReference type="GO" id="GO:0009236">
    <property type="term" value="P:cobalamin biosynthetic process"/>
    <property type="evidence" value="ECO:0007669"/>
    <property type="project" value="UniProtKB-UniRule"/>
</dbReference>
<comment type="similarity">
    <text evidence="4">Belongs to the Cob(I)alamin adenosyltransferase family.</text>
</comment>
<evidence type="ECO:0000256" key="3">
    <source>
        <dbReference type="ARBA" id="ARBA00022840"/>
    </source>
</evidence>
<dbReference type="GO" id="GO:0008817">
    <property type="term" value="F:corrinoid adenosyltransferase activity"/>
    <property type="evidence" value="ECO:0007669"/>
    <property type="project" value="UniProtKB-UniRule"/>
</dbReference>
<evidence type="ECO:0000256" key="5">
    <source>
        <dbReference type="SAM" id="MobiDB-lite"/>
    </source>
</evidence>
<dbReference type="Pfam" id="PF01923">
    <property type="entry name" value="Cob_adeno_trans"/>
    <property type="match status" value="1"/>
</dbReference>
<evidence type="ECO:0000259" key="6">
    <source>
        <dbReference type="Pfam" id="PF01923"/>
    </source>
</evidence>
<dbReference type="UniPathway" id="UPA00148">
    <property type="reaction ID" value="UER00233"/>
</dbReference>
<dbReference type="AlphaFoldDB" id="A0A1F5WFQ3"/>
<dbReference type="GO" id="GO:0005524">
    <property type="term" value="F:ATP binding"/>
    <property type="evidence" value="ECO:0007669"/>
    <property type="project" value="UniProtKB-UniRule"/>
</dbReference>
<comment type="catalytic activity">
    <reaction evidence="4">
        <text>2 cob(II)yrinate a,c diamide + reduced [electron-transfer flavoprotein] + 2 ATP = 2 adenosylcob(III)yrinate a,c-diamide + 2 triphosphate + oxidized [electron-transfer flavoprotein] + 3 H(+)</text>
        <dbReference type="Rhea" id="RHEA:11528"/>
        <dbReference type="Rhea" id="RHEA-COMP:10685"/>
        <dbReference type="Rhea" id="RHEA-COMP:10686"/>
        <dbReference type="ChEBI" id="CHEBI:15378"/>
        <dbReference type="ChEBI" id="CHEBI:18036"/>
        <dbReference type="ChEBI" id="CHEBI:30616"/>
        <dbReference type="ChEBI" id="CHEBI:57692"/>
        <dbReference type="ChEBI" id="CHEBI:58307"/>
        <dbReference type="ChEBI" id="CHEBI:58503"/>
        <dbReference type="ChEBI" id="CHEBI:58537"/>
        <dbReference type="EC" id="2.5.1.17"/>
    </reaction>
</comment>
<dbReference type="PANTHER" id="PTHR12213:SF0">
    <property type="entry name" value="CORRINOID ADENOSYLTRANSFERASE MMAB"/>
    <property type="match status" value="1"/>
</dbReference>
<accession>A0A1F5WFQ3</accession>
<evidence type="ECO:0000256" key="2">
    <source>
        <dbReference type="ARBA" id="ARBA00022741"/>
    </source>
</evidence>
<feature type="domain" description="Cobalamin adenosyltransferase-like" evidence="6">
    <location>
        <begin position="5"/>
        <end position="169"/>
    </location>
</feature>
<dbReference type="InterPro" id="IPR016030">
    <property type="entry name" value="CblAdoTrfase-like"/>
</dbReference>
<feature type="region of interest" description="Disordered" evidence="5">
    <location>
        <begin position="1"/>
        <end position="21"/>
    </location>
</feature>
<dbReference type="EMBL" id="MFHQ01000017">
    <property type="protein sequence ID" value="OGF74463.1"/>
    <property type="molecule type" value="Genomic_DNA"/>
</dbReference>
<keyword evidence="4" id="KW-0169">Cobalamin biosynthesis</keyword>
<dbReference type="Proteomes" id="UP000178406">
    <property type="component" value="Unassembled WGS sequence"/>
</dbReference>
<keyword evidence="3 4" id="KW-0067">ATP-binding</keyword>
<keyword evidence="1 4" id="KW-0808">Transferase</keyword>
<proteinExistence type="inferred from homology"/>
<evidence type="ECO:0000256" key="4">
    <source>
        <dbReference type="RuleBase" id="RU366026"/>
    </source>
</evidence>
<comment type="catalytic activity">
    <reaction evidence="4">
        <text>2 cob(II)alamin + reduced [electron-transfer flavoprotein] + 2 ATP = 2 adenosylcob(III)alamin + 2 triphosphate + oxidized [electron-transfer flavoprotein] + 3 H(+)</text>
        <dbReference type="Rhea" id="RHEA:28671"/>
        <dbReference type="Rhea" id="RHEA-COMP:10685"/>
        <dbReference type="Rhea" id="RHEA-COMP:10686"/>
        <dbReference type="ChEBI" id="CHEBI:15378"/>
        <dbReference type="ChEBI" id="CHEBI:16304"/>
        <dbReference type="ChEBI" id="CHEBI:18036"/>
        <dbReference type="ChEBI" id="CHEBI:18408"/>
        <dbReference type="ChEBI" id="CHEBI:30616"/>
        <dbReference type="ChEBI" id="CHEBI:57692"/>
        <dbReference type="ChEBI" id="CHEBI:58307"/>
        <dbReference type="EC" id="2.5.1.17"/>
    </reaction>
</comment>
<comment type="caution">
    <text evidence="7">The sequence shown here is derived from an EMBL/GenBank/DDBJ whole genome shotgun (WGS) entry which is preliminary data.</text>
</comment>
<comment type="pathway">
    <text evidence="4">Cofactor biosynthesis; adenosylcobalamin biosynthesis; adenosylcobalamin from cob(II)yrinate a,c-diamide: step 2/7.</text>
</comment>
<reference evidence="7 8" key="1">
    <citation type="journal article" date="2016" name="Nat. Commun.">
        <title>Thousands of microbial genomes shed light on interconnected biogeochemical processes in an aquifer system.</title>
        <authorList>
            <person name="Anantharaman K."/>
            <person name="Brown C.T."/>
            <person name="Hug L.A."/>
            <person name="Sharon I."/>
            <person name="Castelle C.J."/>
            <person name="Probst A.J."/>
            <person name="Thomas B.C."/>
            <person name="Singh A."/>
            <person name="Wilkins M.J."/>
            <person name="Karaoz U."/>
            <person name="Brodie E.L."/>
            <person name="Williams K.H."/>
            <person name="Hubbard S.S."/>
            <person name="Banfield J.F."/>
        </authorList>
    </citation>
    <scope>NUCLEOTIDE SEQUENCE [LARGE SCALE GENOMIC DNA]</scope>
</reference>
<dbReference type="EC" id="2.5.1.17" evidence="4"/>
<dbReference type="PANTHER" id="PTHR12213">
    <property type="entry name" value="CORRINOID ADENOSYLTRANSFERASE"/>
    <property type="match status" value="1"/>
</dbReference>
<evidence type="ECO:0000313" key="8">
    <source>
        <dbReference type="Proteomes" id="UP000178406"/>
    </source>
</evidence>
<dbReference type="Gene3D" id="1.20.1200.10">
    <property type="entry name" value="Cobalamin adenosyltransferase-like"/>
    <property type="match status" value="1"/>
</dbReference>